<dbReference type="Proteomes" id="UP000320643">
    <property type="component" value="Unassembled WGS sequence"/>
</dbReference>
<evidence type="ECO:0000313" key="2">
    <source>
        <dbReference type="EMBL" id="TRW23544.1"/>
    </source>
</evidence>
<reference evidence="2 3" key="1">
    <citation type="submission" date="2019-07" db="EMBL/GenBank/DDBJ databases">
        <title>Flavobacterium sp. nov., isolated from glacier ice.</title>
        <authorList>
            <person name="Liu Q."/>
            <person name="Xin Y.-H."/>
        </authorList>
    </citation>
    <scope>NUCLEOTIDE SEQUENCE [LARGE SCALE GENOMIC DNA]</scope>
    <source>
        <strain evidence="2 3">ZT4R6</strain>
    </source>
</reference>
<organism evidence="2 3">
    <name type="scientific">Flavobacterium zepuense</name>
    <dbReference type="NCBI Taxonomy" id="2593302"/>
    <lineage>
        <taxon>Bacteria</taxon>
        <taxon>Pseudomonadati</taxon>
        <taxon>Bacteroidota</taxon>
        <taxon>Flavobacteriia</taxon>
        <taxon>Flavobacteriales</taxon>
        <taxon>Flavobacteriaceae</taxon>
        <taxon>Flavobacterium</taxon>
    </lineage>
</organism>
<feature type="transmembrane region" description="Helical" evidence="1">
    <location>
        <begin position="7"/>
        <end position="25"/>
    </location>
</feature>
<feature type="transmembrane region" description="Helical" evidence="1">
    <location>
        <begin position="31"/>
        <end position="48"/>
    </location>
</feature>
<protein>
    <submittedName>
        <fullName evidence="2">Uncharacterized protein</fullName>
    </submittedName>
</protein>
<keyword evidence="1" id="KW-0812">Transmembrane</keyword>
<dbReference type="AlphaFoldDB" id="A0A552UZ88"/>
<evidence type="ECO:0000256" key="1">
    <source>
        <dbReference type="SAM" id="Phobius"/>
    </source>
</evidence>
<keyword evidence="1" id="KW-0472">Membrane</keyword>
<evidence type="ECO:0000313" key="3">
    <source>
        <dbReference type="Proteomes" id="UP000320643"/>
    </source>
</evidence>
<keyword evidence="3" id="KW-1185">Reference proteome</keyword>
<proteinExistence type="predicted"/>
<feature type="transmembrane region" description="Helical" evidence="1">
    <location>
        <begin position="89"/>
        <end position="110"/>
    </location>
</feature>
<keyword evidence="1" id="KW-1133">Transmembrane helix</keyword>
<accession>A0A552UZ88</accession>
<dbReference type="EMBL" id="VJVZ01000008">
    <property type="protein sequence ID" value="TRW23544.1"/>
    <property type="molecule type" value="Genomic_DNA"/>
</dbReference>
<feature type="transmembrane region" description="Helical" evidence="1">
    <location>
        <begin position="55"/>
        <end position="77"/>
    </location>
</feature>
<dbReference type="OrthoDB" id="1377245at2"/>
<name>A0A552UZ88_9FLAO</name>
<dbReference type="RefSeq" id="WP_143373801.1">
    <property type="nucleotide sequence ID" value="NZ_VJVZ01000008.1"/>
</dbReference>
<sequence length="126" mass="13996">MKKIFRLIPLVYFIGLGVFWFLENYMGTGTINYIALAVVLVLLIELFYNHKIVGLVTGLLLGLFSTYMLFAVLSDVIKGGSINPNMVKFILFGGGLFGIGLLLAGLLVFYHGKQNFPENKRQTTSV</sequence>
<comment type="caution">
    <text evidence="2">The sequence shown here is derived from an EMBL/GenBank/DDBJ whole genome shotgun (WGS) entry which is preliminary data.</text>
</comment>
<gene>
    <name evidence="2" type="ORF">FMM05_12850</name>
</gene>